<name>D0SJK3_ACIJU</name>
<dbReference type="RefSeq" id="WP_005402847.1">
    <property type="nucleotide sequence ID" value="NZ_GG705011.1"/>
</dbReference>
<proteinExistence type="predicted"/>
<evidence type="ECO:0000313" key="1">
    <source>
        <dbReference type="EMBL" id="EEY94025.1"/>
    </source>
</evidence>
<protein>
    <recommendedName>
        <fullName evidence="3">HIRAN domain-containing protein</fullName>
    </recommendedName>
</protein>
<dbReference type="Gene3D" id="3.30.70.2330">
    <property type="match status" value="1"/>
</dbReference>
<sequence>MWTIILIIIIIFGIVVAISVQKELKKSGGFENYKKQRLEEIESQEAKKKPPALPKQPIMQPFNNIKKTYKIDCDCAYDFDTYPFEIVGEASYQNNISRFAIMREGKGCFTEVEAIIYREPNNIYDKNACRVEINGLTVGYFARNHAESWVKLLGRLDMPTNSEVHVNAVIVGGKDIEQKFGVRLDIPSRIANAAKYIKQI</sequence>
<dbReference type="Proteomes" id="UP000018442">
    <property type="component" value="Unassembled WGS sequence"/>
</dbReference>
<dbReference type="AlphaFoldDB" id="D0SJK3"/>
<reference evidence="2" key="1">
    <citation type="journal article" date="2012" name="PLoS ONE">
        <title>The success of Acinetobacter species; genetic, metabolic and virulence attributes.</title>
        <authorList>
            <person name="Peleg A.Y."/>
            <person name="de Breij A."/>
            <person name="Adams M.D."/>
            <person name="Cerqueira G.M."/>
            <person name="Mocali S."/>
            <person name="Galardini M."/>
            <person name="Nibbering P.H."/>
            <person name="Earl A.M."/>
            <person name="Ward D.V."/>
            <person name="Paterson D.L."/>
            <person name="Seifert H."/>
            <person name="Dijkshoorn L."/>
        </authorList>
    </citation>
    <scope>NUCLEOTIDE SEQUENCE [LARGE SCALE GENOMIC DNA]</scope>
    <source>
        <strain evidence="2">SH205</strain>
    </source>
</reference>
<accession>D0SJK3</accession>
<evidence type="ECO:0000313" key="2">
    <source>
        <dbReference type="Proteomes" id="UP000018442"/>
    </source>
</evidence>
<evidence type="ECO:0008006" key="3">
    <source>
        <dbReference type="Google" id="ProtNLM"/>
    </source>
</evidence>
<gene>
    <name evidence="1" type="ORF">HMPREF0026_01301</name>
</gene>
<dbReference type="HOGENOM" id="CLU_1363763_0_0_6"/>
<dbReference type="EMBL" id="GG705011">
    <property type="protein sequence ID" value="EEY94025.1"/>
    <property type="molecule type" value="Genomic_DNA"/>
</dbReference>
<organism evidence="1 2">
    <name type="scientific">Acinetobacter junii SH205</name>
    <dbReference type="NCBI Taxonomy" id="575587"/>
    <lineage>
        <taxon>Bacteria</taxon>
        <taxon>Pseudomonadati</taxon>
        <taxon>Pseudomonadota</taxon>
        <taxon>Gammaproteobacteria</taxon>
        <taxon>Moraxellales</taxon>
        <taxon>Moraxellaceae</taxon>
        <taxon>Acinetobacter</taxon>
    </lineage>
</organism>